<evidence type="ECO:0000313" key="1">
    <source>
        <dbReference type="EMBL" id="VFK48134.1"/>
    </source>
</evidence>
<protein>
    <submittedName>
        <fullName evidence="2">Uncharacterized protein</fullName>
    </submittedName>
</protein>
<dbReference type="EMBL" id="CAADFT010000103">
    <property type="protein sequence ID" value="VFK48134.1"/>
    <property type="molecule type" value="Genomic_DNA"/>
</dbReference>
<sequence length="109" mass="12069">MVIPLLLEKYPSFAKFIDVYEGPYSTLGDFAIHLRDGITNATLQADEIDDAFGFLNAMGKSNNPEIQNQLVVGVLEILADTDKSISMTNSNLKDRALALFRRTLSGWSD</sequence>
<name>A0A451ACC0_9GAMM</name>
<evidence type="ECO:0000313" key="2">
    <source>
        <dbReference type="EMBL" id="VFK63671.1"/>
    </source>
</evidence>
<organism evidence="2">
    <name type="scientific">Candidatus Kentrum sp. TC</name>
    <dbReference type="NCBI Taxonomy" id="2126339"/>
    <lineage>
        <taxon>Bacteria</taxon>
        <taxon>Pseudomonadati</taxon>
        <taxon>Pseudomonadota</taxon>
        <taxon>Gammaproteobacteria</taxon>
        <taxon>Candidatus Kentrum</taxon>
    </lineage>
</organism>
<proteinExistence type="predicted"/>
<dbReference type="EMBL" id="CAADFW010000103">
    <property type="protein sequence ID" value="VFK63671.1"/>
    <property type="molecule type" value="Genomic_DNA"/>
</dbReference>
<accession>A0A451ACC0</accession>
<dbReference type="AlphaFoldDB" id="A0A451ACC0"/>
<gene>
    <name evidence="1" type="ORF">BECKTC1821E_GA0114239_11033</name>
    <name evidence="2" type="ORF">BECKTC1821F_GA0114240_11032</name>
</gene>
<reference evidence="2" key="1">
    <citation type="submission" date="2019-02" db="EMBL/GenBank/DDBJ databases">
        <authorList>
            <person name="Gruber-Vodicka R. H."/>
            <person name="Seah K. B. B."/>
        </authorList>
    </citation>
    <scope>NUCLEOTIDE SEQUENCE</scope>
    <source>
        <strain evidence="1">BECK_BZ125</strain>
        <strain evidence="2">BECK_BZ126</strain>
    </source>
</reference>